<accession>A0ABN9XB76</accession>
<keyword evidence="3" id="KW-1185">Reference proteome</keyword>
<feature type="compositionally biased region" description="Basic residues" evidence="1">
    <location>
        <begin position="167"/>
        <end position="190"/>
    </location>
</feature>
<organism evidence="2 3">
    <name type="scientific">Prorocentrum cordatum</name>
    <dbReference type="NCBI Taxonomy" id="2364126"/>
    <lineage>
        <taxon>Eukaryota</taxon>
        <taxon>Sar</taxon>
        <taxon>Alveolata</taxon>
        <taxon>Dinophyceae</taxon>
        <taxon>Prorocentrales</taxon>
        <taxon>Prorocentraceae</taxon>
        <taxon>Prorocentrum</taxon>
    </lineage>
</organism>
<sequence>LLLMMVAVENKLTKSESAQASPPSTSPCPPAARRQRILEVWEQPGNVRLAEFQDTGSFESRVHCRGNAPTCPAADPSAATDVAACAACPCELDDSRDTSESRSARSWARWRRAANLRGRRGLADTRACSELRADFLDRRWPPPKTAPLAPASWTTPAARLSVGTRERGRRGAAFRRAGRRAAAGPRRRRGAHDPRCCGARARPACGCGPRRSTRASRPSPGLDLEIEGMNALRRSSPGAIASQFFGLPLEPGASEVVVGDALAVVRRELRALGARASAPALVAEGPGPAALGAAGWDAVVVDCFVGKGRSAELVDDIKGLLKPGGMVVHHMWHASPEDRRVAPEFQATLQEYRRSFGPDRVEVQPIFRENPDLRLDDIILVHA</sequence>
<name>A0ABN9XB76_9DINO</name>
<dbReference type="Proteomes" id="UP001189429">
    <property type="component" value="Unassembled WGS sequence"/>
</dbReference>
<dbReference type="InterPro" id="IPR029063">
    <property type="entry name" value="SAM-dependent_MTases_sf"/>
</dbReference>
<dbReference type="SUPFAM" id="SSF53335">
    <property type="entry name" value="S-adenosyl-L-methionine-dependent methyltransferases"/>
    <property type="match status" value="1"/>
</dbReference>
<evidence type="ECO:0000313" key="2">
    <source>
        <dbReference type="EMBL" id="CAK0895388.1"/>
    </source>
</evidence>
<evidence type="ECO:0000256" key="1">
    <source>
        <dbReference type="SAM" id="MobiDB-lite"/>
    </source>
</evidence>
<feature type="region of interest" description="Disordered" evidence="1">
    <location>
        <begin position="161"/>
        <end position="195"/>
    </location>
</feature>
<reference evidence="2" key="1">
    <citation type="submission" date="2023-10" db="EMBL/GenBank/DDBJ databases">
        <authorList>
            <person name="Chen Y."/>
            <person name="Shah S."/>
            <person name="Dougan E. K."/>
            <person name="Thang M."/>
            <person name="Chan C."/>
        </authorList>
    </citation>
    <scope>NUCLEOTIDE SEQUENCE [LARGE SCALE GENOMIC DNA]</scope>
</reference>
<dbReference type="EMBL" id="CAUYUJ010020031">
    <property type="protein sequence ID" value="CAK0895388.1"/>
    <property type="molecule type" value="Genomic_DNA"/>
</dbReference>
<dbReference type="Gene3D" id="3.40.50.150">
    <property type="entry name" value="Vaccinia Virus protein VP39"/>
    <property type="match status" value="1"/>
</dbReference>
<feature type="non-terminal residue" evidence="2">
    <location>
        <position position="1"/>
    </location>
</feature>
<proteinExistence type="predicted"/>
<evidence type="ECO:0000313" key="3">
    <source>
        <dbReference type="Proteomes" id="UP001189429"/>
    </source>
</evidence>
<protein>
    <submittedName>
        <fullName evidence="2">Uncharacterized protein</fullName>
    </submittedName>
</protein>
<gene>
    <name evidence="2" type="ORF">PCOR1329_LOCUS74148</name>
</gene>
<comment type="caution">
    <text evidence="2">The sequence shown here is derived from an EMBL/GenBank/DDBJ whole genome shotgun (WGS) entry which is preliminary data.</text>
</comment>